<protein>
    <submittedName>
        <fullName evidence="1">Uncharacterized protein</fullName>
    </submittedName>
</protein>
<dbReference type="RefSeq" id="WP_152942609.1">
    <property type="nucleotide sequence ID" value="NZ_CP045482.1"/>
</dbReference>
<dbReference type="AlphaFoldDB" id="A0A6G1T772"/>
<name>A0A6G1T772_ACIAM</name>
<reference evidence="1 2" key="1">
    <citation type="submission" date="2019-10" db="EMBL/GenBank/DDBJ databases">
        <title>Comparative genomics of sulfur disproportionating microorganisms.</title>
        <authorList>
            <person name="Ward L.M."/>
            <person name="Bertran E."/>
            <person name="Johnston D."/>
        </authorList>
    </citation>
    <scope>NUCLEOTIDE SEQUENCE [LARGE SCALE GENOMIC DNA]</scope>
    <source>
        <strain evidence="1 2">DSM 3772</strain>
    </source>
</reference>
<gene>
    <name evidence="1" type="ORF">GFB69_10590</name>
</gene>
<evidence type="ECO:0000313" key="1">
    <source>
        <dbReference type="EMBL" id="MQL56167.1"/>
    </source>
</evidence>
<dbReference type="Proteomes" id="UP000474054">
    <property type="component" value="Unassembled WGS sequence"/>
</dbReference>
<organism evidence="1 2">
    <name type="scientific">Acidianus ambivalens</name>
    <name type="common">Desulfurolobus ambivalens</name>
    <dbReference type="NCBI Taxonomy" id="2283"/>
    <lineage>
        <taxon>Archaea</taxon>
        <taxon>Thermoproteota</taxon>
        <taxon>Thermoprotei</taxon>
        <taxon>Sulfolobales</taxon>
        <taxon>Sulfolobaceae</taxon>
        <taxon>Acidianus</taxon>
    </lineage>
</organism>
<accession>A0A6G1T772</accession>
<dbReference type="EMBL" id="WHYS01000002">
    <property type="protein sequence ID" value="MQL56167.1"/>
    <property type="molecule type" value="Genomic_DNA"/>
</dbReference>
<dbReference type="GeneID" id="60419716"/>
<evidence type="ECO:0000313" key="2">
    <source>
        <dbReference type="Proteomes" id="UP000474054"/>
    </source>
</evidence>
<comment type="caution">
    <text evidence="1">The sequence shown here is derived from an EMBL/GenBank/DDBJ whole genome shotgun (WGS) entry which is preliminary data.</text>
</comment>
<sequence length="70" mass="7667">MGGVVWWIPGDNDPQVLLFLLSSVVLFMIDIDDAGDLGKGSKYFVLAGVTVYSDCKKYLEEALKAAKVKK</sequence>
<proteinExistence type="predicted"/>